<proteinExistence type="predicted"/>
<keyword evidence="1" id="KW-0411">Iron-sulfur</keyword>
<dbReference type="InterPro" id="IPR006311">
    <property type="entry name" value="TAT_signal"/>
</dbReference>
<reference evidence="5 6" key="1">
    <citation type="submission" date="2024-08" db="EMBL/GenBank/DDBJ databases">
        <title>Sulfate-reducing bacteria isolated from formation water of the oil field in Kazakhstan and description of Pseudodesulfovibrio sp.</title>
        <authorList>
            <person name="Bidzhieva S.K."/>
            <person name="Tourova T.P."/>
            <person name="Grouzdev D.S."/>
            <person name="Beletsky A.V."/>
            <person name="Sokolova D.S."/>
            <person name="Samigullina S.R."/>
            <person name="Poltaraus A.B."/>
            <person name="Avtukh A.N."/>
            <person name="Tereshina V.M."/>
            <person name="Zhaparov N.S."/>
            <person name="Mardanov A.V."/>
            <person name="Nazina T.N."/>
        </authorList>
    </citation>
    <scope>NUCLEOTIDE SEQUENCE [LARGE SCALE GENOMIC DNA]</scope>
    <source>
        <strain evidence="5 6">9FUS</strain>
    </source>
</reference>
<evidence type="ECO:0000256" key="3">
    <source>
        <dbReference type="SAM" id="SignalP"/>
    </source>
</evidence>
<evidence type="ECO:0000313" key="6">
    <source>
        <dbReference type="Proteomes" id="UP001568698"/>
    </source>
</evidence>
<dbReference type="Proteomes" id="UP001568698">
    <property type="component" value="Unassembled WGS sequence"/>
</dbReference>
<dbReference type="RefSeq" id="WP_371386607.1">
    <property type="nucleotide sequence ID" value="NZ_JBGLYH010000024.1"/>
</dbReference>
<protein>
    <submittedName>
        <fullName evidence="5">AMIN domain-containing protein</fullName>
    </submittedName>
</protein>
<dbReference type="Pfam" id="PF11741">
    <property type="entry name" value="AMIN"/>
    <property type="match status" value="1"/>
</dbReference>
<feature type="domain" description="AMIN" evidence="4">
    <location>
        <begin position="153"/>
        <end position="227"/>
    </location>
</feature>
<sequence length="244" mass="25766">MSNTFRHRFLILAACAMAGLMAVALSARPARAQDQAPNGTRNEVRMDVDFTVLPKVLPDGSEAPASSAASSMPGEEPLPPEPDLPDATDAAPAQEPAPAQAQAQAPAAKATPAPEPAPVPEPAPAEGAEVPAITPAEGTGVIRSVTLDETAQGFSLKIVADRPVGRTAFMNLNNPRRLVVDILGKWSHRGGNVLRSEGEVKHVVMGEHPDHFRMVVHFRTPPKKALKPEIRTAGDELHVLVSLP</sequence>
<name>A0ABV4K2B7_9BACT</name>
<dbReference type="InterPro" id="IPR021731">
    <property type="entry name" value="AMIN_dom"/>
</dbReference>
<keyword evidence="3" id="KW-0732">Signal</keyword>
<feature type="region of interest" description="Disordered" evidence="2">
    <location>
        <begin position="56"/>
        <end position="127"/>
    </location>
</feature>
<feature type="signal peptide" evidence="3">
    <location>
        <begin position="1"/>
        <end position="32"/>
    </location>
</feature>
<evidence type="ECO:0000256" key="2">
    <source>
        <dbReference type="SAM" id="MobiDB-lite"/>
    </source>
</evidence>
<keyword evidence="1" id="KW-0479">Metal-binding</keyword>
<dbReference type="EMBL" id="JBGLYH010000024">
    <property type="protein sequence ID" value="MEZ7197089.1"/>
    <property type="molecule type" value="Genomic_DNA"/>
</dbReference>
<feature type="chain" id="PRO_5045651054" evidence="3">
    <location>
        <begin position="33"/>
        <end position="244"/>
    </location>
</feature>
<dbReference type="Gene3D" id="2.60.40.3500">
    <property type="match status" value="1"/>
</dbReference>
<keyword evidence="6" id="KW-1185">Reference proteome</keyword>
<evidence type="ECO:0000256" key="1">
    <source>
        <dbReference type="ARBA" id="ARBA00023014"/>
    </source>
</evidence>
<gene>
    <name evidence="5" type="ORF">AB6M95_10050</name>
</gene>
<accession>A0ABV4K2B7</accession>
<feature type="compositionally biased region" description="Low complexity" evidence="2">
    <location>
        <begin position="60"/>
        <end position="75"/>
    </location>
</feature>
<evidence type="ECO:0000259" key="4">
    <source>
        <dbReference type="Pfam" id="PF11741"/>
    </source>
</evidence>
<organism evidence="5 6">
    <name type="scientific">Pseudodesulfovibrio karagichevae</name>
    <dbReference type="NCBI Taxonomy" id="3239305"/>
    <lineage>
        <taxon>Bacteria</taxon>
        <taxon>Pseudomonadati</taxon>
        <taxon>Thermodesulfobacteriota</taxon>
        <taxon>Desulfovibrionia</taxon>
        <taxon>Desulfovibrionales</taxon>
        <taxon>Desulfovibrionaceae</taxon>
    </lineage>
</organism>
<keyword evidence="1" id="KW-0408">Iron</keyword>
<comment type="caution">
    <text evidence="5">The sequence shown here is derived from an EMBL/GenBank/DDBJ whole genome shotgun (WGS) entry which is preliminary data.</text>
</comment>
<feature type="compositionally biased region" description="Low complexity" evidence="2">
    <location>
        <begin position="85"/>
        <end position="112"/>
    </location>
</feature>
<dbReference type="PROSITE" id="PS51318">
    <property type="entry name" value="TAT"/>
    <property type="match status" value="1"/>
</dbReference>
<evidence type="ECO:0000313" key="5">
    <source>
        <dbReference type="EMBL" id="MEZ7197089.1"/>
    </source>
</evidence>
<feature type="compositionally biased region" description="Pro residues" evidence="2">
    <location>
        <begin position="113"/>
        <end position="123"/>
    </location>
</feature>